<dbReference type="InterPro" id="IPR025525">
    <property type="entry name" value="hAT-like_transposase_RNase-H"/>
</dbReference>
<evidence type="ECO:0008006" key="6">
    <source>
        <dbReference type="Google" id="ProtNLM"/>
    </source>
</evidence>
<name>A0ABQ7V8R1_SOLTU</name>
<dbReference type="Pfam" id="PF05699">
    <property type="entry name" value="Dimer_Tnp_hAT"/>
    <property type="match status" value="1"/>
</dbReference>
<dbReference type="Proteomes" id="UP000826656">
    <property type="component" value="Unassembled WGS sequence"/>
</dbReference>
<comment type="caution">
    <text evidence="4">The sequence shown here is derived from an EMBL/GenBank/DDBJ whole genome shotgun (WGS) entry which is preliminary data.</text>
</comment>
<dbReference type="PANTHER" id="PTHR23272">
    <property type="entry name" value="BED FINGER-RELATED"/>
    <property type="match status" value="1"/>
</dbReference>
<evidence type="ECO:0000256" key="1">
    <source>
        <dbReference type="SAM" id="MobiDB-lite"/>
    </source>
</evidence>
<protein>
    <recommendedName>
        <fullName evidence="6">Transposase</fullName>
    </recommendedName>
</protein>
<dbReference type="SUPFAM" id="SSF53098">
    <property type="entry name" value="Ribonuclease H-like"/>
    <property type="match status" value="1"/>
</dbReference>
<reference evidence="4 5" key="1">
    <citation type="journal article" date="2021" name="bioRxiv">
        <title>Chromosome-scale and haplotype-resolved genome assembly of a tetraploid potato cultivar.</title>
        <authorList>
            <person name="Sun H."/>
            <person name="Jiao W.-B."/>
            <person name="Krause K."/>
            <person name="Campoy J.A."/>
            <person name="Goel M."/>
            <person name="Folz-Donahue K."/>
            <person name="Kukat C."/>
            <person name="Huettel B."/>
            <person name="Schneeberger K."/>
        </authorList>
    </citation>
    <scope>NUCLEOTIDE SEQUENCE [LARGE SCALE GENOMIC DNA]</scope>
    <source>
        <strain evidence="4">SolTubOtavaFocal</strain>
        <tissue evidence="4">Leaves</tissue>
    </source>
</reference>
<evidence type="ECO:0000313" key="5">
    <source>
        <dbReference type="Proteomes" id="UP000826656"/>
    </source>
</evidence>
<keyword evidence="5" id="KW-1185">Reference proteome</keyword>
<feature type="domain" description="HAT C-terminal dimerisation" evidence="2">
    <location>
        <begin position="250"/>
        <end position="325"/>
    </location>
</feature>
<accession>A0ABQ7V8R1</accession>
<dbReference type="EMBL" id="JAIVGD010000015">
    <property type="protein sequence ID" value="KAH0760138.1"/>
    <property type="molecule type" value="Genomic_DNA"/>
</dbReference>
<evidence type="ECO:0000259" key="3">
    <source>
        <dbReference type="Pfam" id="PF14372"/>
    </source>
</evidence>
<dbReference type="InterPro" id="IPR008906">
    <property type="entry name" value="HATC_C_dom"/>
</dbReference>
<dbReference type="InterPro" id="IPR012337">
    <property type="entry name" value="RNaseH-like_sf"/>
</dbReference>
<dbReference type="PANTHER" id="PTHR23272:SF166">
    <property type="entry name" value="ZINC FINGER BED DOMAIN-CONTAINING PROTEIN RICESLEEPER 2-LIKE ISOFORM X1"/>
    <property type="match status" value="1"/>
</dbReference>
<sequence length="337" mass="38348">MEDDDEYSAHETSVGVSESKESPQKKVRQLKSSVWRYFKKIGRDKNGVEKAICRGYKEPYRVGSTPGPNGTSEGYLCLTAQYIDDNWKVVSKILNFCRMIPPHTRVELAATIYDCLKEWGIDRKENSSNLDEVIKEMAVRMFNKFQKYWNRYSLVLSFGAILDPRFKMQLLEYCFSKVNSSSAKAQAATIKLKLYNLYEQYANNQIGTTAPTTWSKPTEEGSQSKQKKSTLFAEFKEFEGTSVCIAGKSELDLYLEEKKLDYQTFHEMDVIKYWKDNEKKYPDLSVMARDVLSVPITTVASESAFSIGDEDELLKETISHADSNVIDGTSGSGVVKL</sequence>
<proteinExistence type="predicted"/>
<dbReference type="Pfam" id="PF14372">
    <property type="entry name" value="hAT-like_RNase-H"/>
    <property type="match status" value="1"/>
</dbReference>
<gene>
    <name evidence="4" type="ORF">KY290_023631</name>
</gene>
<feature type="domain" description="hAT-like transposase RNase-H fold" evidence="3">
    <location>
        <begin position="123"/>
        <end position="201"/>
    </location>
</feature>
<evidence type="ECO:0000313" key="4">
    <source>
        <dbReference type="EMBL" id="KAH0760138.1"/>
    </source>
</evidence>
<organism evidence="4 5">
    <name type="scientific">Solanum tuberosum</name>
    <name type="common">Potato</name>
    <dbReference type="NCBI Taxonomy" id="4113"/>
    <lineage>
        <taxon>Eukaryota</taxon>
        <taxon>Viridiplantae</taxon>
        <taxon>Streptophyta</taxon>
        <taxon>Embryophyta</taxon>
        <taxon>Tracheophyta</taxon>
        <taxon>Spermatophyta</taxon>
        <taxon>Magnoliopsida</taxon>
        <taxon>eudicotyledons</taxon>
        <taxon>Gunneridae</taxon>
        <taxon>Pentapetalae</taxon>
        <taxon>asterids</taxon>
        <taxon>lamiids</taxon>
        <taxon>Solanales</taxon>
        <taxon>Solanaceae</taxon>
        <taxon>Solanoideae</taxon>
        <taxon>Solaneae</taxon>
        <taxon>Solanum</taxon>
    </lineage>
</organism>
<evidence type="ECO:0000259" key="2">
    <source>
        <dbReference type="Pfam" id="PF05699"/>
    </source>
</evidence>
<feature type="region of interest" description="Disordered" evidence="1">
    <location>
        <begin position="1"/>
        <end position="28"/>
    </location>
</feature>